<keyword evidence="10" id="KW-1185">Reference proteome</keyword>
<sequence length="496" mass="56212">MKKIYFKSLLTTVIIGCVSISFSSCNFLELDPISEIPADNMWQNQRDVNAGIAEIYSSFRTAMKTNYFSWGEMRSDNFVLFNELPSEYSNLISNQMTTDLPCTNWASLYKVISNTNFAIQNIPNSNITDLALKNDYLAQAYAMRALCYFYAVRVWGDVPVYLEPVDNLDKGVYKTRTSKEEIYNNVILPDLKQAELLINPGNVERKRISRNAIYAILADVQMWLQDYEGAEQTIDKLMSNTTYTAFEPDMDKMKKTFVEDLNNKVSDNSPTVDEYGPGANELIFVIHQNIAEAGLNNYSHIWTVLGCGSGQGSTVVLSPGLQKKYEDAKAANPSDIRFDNYLAASGGGTTTYQVHKYIANGARIPYQNYLNCQMAYPVYRFTDILLMQAEVKAYLDKWQEALNIIASTVRARAGVQTLTRPLSSFASRKEVVDYILEEKQIEQVGEGKRWFDLVRNNRVLEVMGPINGMKNENQALFPINQTLINQNSSLEQNEGY</sequence>
<accession>A0A6H0KJZ2</accession>
<evidence type="ECO:0000256" key="2">
    <source>
        <dbReference type="ARBA" id="ARBA00006275"/>
    </source>
</evidence>
<feature type="domain" description="RagB/SusD" evidence="7">
    <location>
        <begin position="345"/>
        <end position="496"/>
    </location>
</feature>
<organism evidence="9 10">
    <name type="scientific">Bacteroides faecium</name>
    <dbReference type="NCBI Taxonomy" id="2715212"/>
    <lineage>
        <taxon>Bacteria</taxon>
        <taxon>Pseudomonadati</taxon>
        <taxon>Bacteroidota</taxon>
        <taxon>Bacteroidia</taxon>
        <taxon>Bacteroidales</taxon>
        <taxon>Bacteroidaceae</taxon>
        <taxon>Bacteroides</taxon>
    </lineage>
</organism>
<evidence type="ECO:0000256" key="3">
    <source>
        <dbReference type="ARBA" id="ARBA00022729"/>
    </source>
</evidence>
<keyword evidence="3 6" id="KW-0732">Signal</keyword>
<name>A0A6H0KJZ2_9BACE</name>
<evidence type="ECO:0000256" key="4">
    <source>
        <dbReference type="ARBA" id="ARBA00023136"/>
    </source>
</evidence>
<evidence type="ECO:0000256" key="5">
    <source>
        <dbReference type="ARBA" id="ARBA00023237"/>
    </source>
</evidence>
<dbReference type="GO" id="GO:0009279">
    <property type="term" value="C:cell outer membrane"/>
    <property type="evidence" value="ECO:0007669"/>
    <property type="project" value="UniProtKB-SubCell"/>
</dbReference>
<reference evidence="9 10" key="1">
    <citation type="submission" date="2020-03" db="EMBL/GenBank/DDBJ databases">
        <title>Genomic analysis of Bacteroides faecium CBA7301.</title>
        <authorList>
            <person name="Kim J."/>
            <person name="Roh S.W."/>
        </authorList>
    </citation>
    <scope>NUCLEOTIDE SEQUENCE [LARGE SCALE GENOMIC DNA]</scope>
    <source>
        <strain evidence="9 10">CBA7301</strain>
    </source>
</reference>
<comment type="similarity">
    <text evidence="2">Belongs to the SusD family.</text>
</comment>
<dbReference type="Proteomes" id="UP000501780">
    <property type="component" value="Chromosome"/>
</dbReference>
<dbReference type="Gene3D" id="1.25.40.390">
    <property type="match status" value="1"/>
</dbReference>
<dbReference type="EMBL" id="CP050831">
    <property type="protein sequence ID" value="QIU92677.1"/>
    <property type="molecule type" value="Genomic_DNA"/>
</dbReference>
<feature type="chain" id="PRO_5026102612" evidence="6">
    <location>
        <begin position="24"/>
        <end position="496"/>
    </location>
</feature>
<dbReference type="Pfam" id="PF07980">
    <property type="entry name" value="SusD_RagB"/>
    <property type="match status" value="1"/>
</dbReference>
<dbReference type="AlphaFoldDB" id="A0A6H0KJZ2"/>
<dbReference type="KEGG" id="bfc:BacF7301_00220"/>
<feature type="domain" description="SusD-like N-terminal" evidence="8">
    <location>
        <begin position="27"/>
        <end position="220"/>
    </location>
</feature>
<feature type="signal peptide" evidence="6">
    <location>
        <begin position="1"/>
        <end position="23"/>
    </location>
</feature>
<evidence type="ECO:0000313" key="9">
    <source>
        <dbReference type="EMBL" id="QIU92677.1"/>
    </source>
</evidence>
<evidence type="ECO:0000259" key="7">
    <source>
        <dbReference type="Pfam" id="PF07980"/>
    </source>
</evidence>
<gene>
    <name evidence="9" type="ORF">BacF7301_00220</name>
</gene>
<dbReference type="PROSITE" id="PS51257">
    <property type="entry name" value="PROKAR_LIPOPROTEIN"/>
    <property type="match status" value="1"/>
</dbReference>
<dbReference type="Pfam" id="PF14322">
    <property type="entry name" value="SusD-like_3"/>
    <property type="match status" value="1"/>
</dbReference>
<evidence type="ECO:0000313" key="10">
    <source>
        <dbReference type="Proteomes" id="UP000501780"/>
    </source>
</evidence>
<evidence type="ECO:0000256" key="1">
    <source>
        <dbReference type="ARBA" id="ARBA00004442"/>
    </source>
</evidence>
<proteinExistence type="inferred from homology"/>
<dbReference type="InterPro" id="IPR033985">
    <property type="entry name" value="SusD-like_N"/>
</dbReference>
<evidence type="ECO:0000256" key="6">
    <source>
        <dbReference type="SAM" id="SignalP"/>
    </source>
</evidence>
<comment type="subcellular location">
    <subcellularLocation>
        <location evidence="1">Cell outer membrane</location>
    </subcellularLocation>
</comment>
<dbReference type="RefSeq" id="WP_167959436.1">
    <property type="nucleotide sequence ID" value="NZ_CP050831.1"/>
</dbReference>
<protein>
    <submittedName>
        <fullName evidence="9">RagB/SusD family nutrient uptake outer membrane protein</fullName>
    </submittedName>
</protein>
<keyword evidence="5" id="KW-0998">Cell outer membrane</keyword>
<dbReference type="InterPro" id="IPR011990">
    <property type="entry name" value="TPR-like_helical_dom_sf"/>
</dbReference>
<evidence type="ECO:0000259" key="8">
    <source>
        <dbReference type="Pfam" id="PF14322"/>
    </source>
</evidence>
<dbReference type="SUPFAM" id="SSF48452">
    <property type="entry name" value="TPR-like"/>
    <property type="match status" value="1"/>
</dbReference>
<dbReference type="InterPro" id="IPR012944">
    <property type="entry name" value="SusD_RagB_dom"/>
</dbReference>
<keyword evidence="4" id="KW-0472">Membrane</keyword>